<dbReference type="GO" id="GO:0003677">
    <property type="term" value="F:DNA binding"/>
    <property type="evidence" value="ECO:0007669"/>
    <property type="project" value="UniProtKB-KW"/>
</dbReference>
<dbReference type="Pfam" id="PF02362">
    <property type="entry name" value="B3"/>
    <property type="match status" value="3"/>
</dbReference>
<dbReference type="CDD" id="cd10017">
    <property type="entry name" value="B3_DNA"/>
    <property type="match status" value="3"/>
</dbReference>
<keyword evidence="2" id="KW-0805">Transcription regulation</keyword>
<evidence type="ECO:0000256" key="6">
    <source>
        <dbReference type="SAM" id="MobiDB-lite"/>
    </source>
</evidence>
<dbReference type="EMBL" id="QGNW01000001">
    <property type="protein sequence ID" value="RVX23362.1"/>
    <property type="molecule type" value="Genomic_DNA"/>
</dbReference>
<evidence type="ECO:0000313" key="9">
    <source>
        <dbReference type="Proteomes" id="UP000288805"/>
    </source>
</evidence>
<feature type="domain" description="TF-B3" evidence="7">
    <location>
        <begin position="1"/>
        <end position="61"/>
    </location>
</feature>
<dbReference type="PANTHER" id="PTHR31920">
    <property type="entry name" value="B3 DOMAIN-CONTAINING"/>
    <property type="match status" value="1"/>
</dbReference>
<accession>A0A438KQ83</accession>
<evidence type="ECO:0000256" key="1">
    <source>
        <dbReference type="ARBA" id="ARBA00004123"/>
    </source>
</evidence>
<proteinExistence type="predicted"/>
<comment type="subcellular location">
    <subcellularLocation>
        <location evidence="1">Nucleus</location>
    </subcellularLocation>
</comment>
<organism evidence="8 9">
    <name type="scientific">Vitis vinifera</name>
    <name type="common">Grape</name>
    <dbReference type="NCBI Taxonomy" id="29760"/>
    <lineage>
        <taxon>Eukaryota</taxon>
        <taxon>Viridiplantae</taxon>
        <taxon>Streptophyta</taxon>
        <taxon>Embryophyta</taxon>
        <taxon>Tracheophyta</taxon>
        <taxon>Spermatophyta</taxon>
        <taxon>Magnoliopsida</taxon>
        <taxon>eudicotyledons</taxon>
        <taxon>Gunneridae</taxon>
        <taxon>Pentapetalae</taxon>
        <taxon>rosids</taxon>
        <taxon>Vitales</taxon>
        <taxon>Vitaceae</taxon>
        <taxon>Viteae</taxon>
        <taxon>Vitis</taxon>
    </lineage>
</organism>
<evidence type="ECO:0000259" key="7">
    <source>
        <dbReference type="PROSITE" id="PS50863"/>
    </source>
</evidence>
<reference evidence="8 9" key="1">
    <citation type="journal article" date="2018" name="PLoS Genet.">
        <title>Population sequencing reveals clonal diversity and ancestral inbreeding in the grapevine cultivar Chardonnay.</title>
        <authorList>
            <person name="Roach M.J."/>
            <person name="Johnson D.L."/>
            <person name="Bohlmann J."/>
            <person name="van Vuuren H.J."/>
            <person name="Jones S.J."/>
            <person name="Pretorius I.S."/>
            <person name="Schmidt S.A."/>
            <person name="Borneman A.R."/>
        </authorList>
    </citation>
    <scope>NUCLEOTIDE SEQUENCE [LARGE SCALE GENOMIC DNA]</scope>
    <source>
        <strain evidence="9">cv. Chardonnay</strain>
        <tissue evidence="8">Leaf</tissue>
    </source>
</reference>
<keyword evidence="4" id="KW-0804">Transcription</keyword>
<feature type="domain" description="TF-B3" evidence="7">
    <location>
        <begin position="366"/>
        <end position="426"/>
    </location>
</feature>
<dbReference type="PROSITE" id="PS50863">
    <property type="entry name" value="B3"/>
    <property type="match status" value="2"/>
</dbReference>
<keyword evidence="3" id="KW-0238">DNA-binding</keyword>
<comment type="caution">
    <text evidence="8">The sequence shown here is derived from an EMBL/GenBank/DDBJ whole genome shotgun (WGS) entry which is preliminary data.</text>
</comment>
<dbReference type="PANTHER" id="PTHR31920:SF108">
    <property type="entry name" value="B3 DOMAIN-CONTAINING TRANSCRIPTION FACTOR VRN1-LIKE"/>
    <property type="match status" value="1"/>
</dbReference>
<evidence type="ECO:0000256" key="4">
    <source>
        <dbReference type="ARBA" id="ARBA00023163"/>
    </source>
</evidence>
<dbReference type="SMART" id="SM01019">
    <property type="entry name" value="B3"/>
    <property type="match status" value="2"/>
</dbReference>
<dbReference type="SUPFAM" id="SSF101936">
    <property type="entry name" value="DNA-binding pseudobarrel domain"/>
    <property type="match status" value="3"/>
</dbReference>
<protein>
    <submittedName>
        <fullName evidence="8">B3 domain-containing transcription factor VRN1</fullName>
    </submittedName>
</protein>
<dbReference type="InterPro" id="IPR015300">
    <property type="entry name" value="DNA-bd_pseudobarrel_sf"/>
</dbReference>
<feature type="compositionally biased region" description="Polar residues" evidence="6">
    <location>
        <begin position="171"/>
        <end position="184"/>
    </location>
</feature>
<sequence length="676" mass="75951">MFLKVPSGAVWQVGLKRGDGEVWLDGGWREFVEYYSIGYGHFLVFRYEGNSIFHILIFDMTASEIEYPSTNAPHYEEPSSNIGGSLPPKMEEIDNDVSVEILDVFPARQTTKEKDTINISSSEEEFTPCLPEIVEIESDVSVGTFDVFPTSQNPEEKRSSPFLQPTKKRSNNSSRKTDNTSNVRSLFPHFQPKGVGATGVKFEKSGIDADLLPGTSGLKVGHDFHAKESCGTVAAIQRNVLSGVLPPVTASKEVGALQRAIAFNPENPFFRAKMGPSYLGPSRHGLNIPIWFVERYFKTDDKSITLWGSDGRTWSTSYRLGRRRNGKRVAELLYSGWKIFVQDNQLKLGNSREVFEKYGKHLSSVVFLKVPSGAQWRVELMKRHDEALLQGGWQEFCEFYSIGYGHLLLFRYEGDSHFHVLIFDMTASEIEYPSSNATHDEKPNNNNGVCQPSILKENHENDVSVEILDDFPASQTTKEEDIINITSSEEEFSTNEASSLPKLKDNKRDVSIKLIFDAKEGGEGKGHRSKRHHLSICSSSDSQQKKLELFSELNLSNHKILSSLSLCDHLMLTIPLRFVKRHFTTDDKKTTLRFRIEELGLLSTVSEDAMQNFLLVEKLPVIIICKLVMFVSSSSSTPLQIYSRLSYSENEGVASHLPSSIAKVGSPFNFLDQGLV</sequence>
<dbReference type="InterPro" id="IPR003340">
    <property type="entry name" value="B3_DNA-bd"/>
</dbReference>
<gene>
    <name evidence="8" type="primary">VRN1_2</name>
    <name evidence="8" type="ORF">CK203_000242</name>
</gene>
<dbReference type="GO" id="GO:0005634">
    <property type="term" value="C:nucleus"/>
    <property type="evidence" value="ECO:0007669"/>
    <property type="project" value="UniProtKB-SubCell"/>
</dbReference>
<dbReference type="InterPro" id="IPR050655">
    <property type="entry name" value="Plant_B3_domain"/>
</dbReference>
<dbReference type="Gene3D" id="2.40.330.10">
    <property type="entry name" value="DNA-binding pseudobarrel domain"/>
    <property type="match status" value="3"/>
</dbReference>
<dbReference type="AlphaFoldDB" id="A0A438KQ83"/>
<evidence type="ECO:0000256" key="3">
    <source>
        <dbReference type="ARBA" id="ARBA00023125"/>
    </source>
</evidence>
<evidence type="ECO:0000256" key="2">
    <source>
        <dbReference type="ARBA" id="ARBA00023015"/>
    </source>
</evidence>
<keyword evidence="5" id="KW-0539">Nucleus</keyword>
<feature type="region of interest" description="Disordered" evidence="6">
    <location>
        <begin position="145"/>
        <end position="188"/>
    </location>
</feature>
<dbReference type="Proteomes" id="UP000288805">
    <property type="component" value="Unassembled WGS sequence"/>
</dbReference>
<evidence type="ECO:0000313" key="8">
    <source>
        <dbReference type="EMBL" id="RVX23362.1"/>
    </source>
</evidence>
<name>A0A438KQ83_VITVI</name>
<evidence type="ECO:0000256" key="5">
    <source>
        <dbReference type="ARBA" id="ARBA00023242"/>
    </source>
</evidence>